<accession>A0AB33A7E8</accession>
<dbReference type="Proteomes" id="UP000013961">
    <property type="component" value="Chromosome"/>
</dbReference>
<sequence>MAEVFMYADETGNLDYNGVPNTANGGGASTYFGFGTATFPADHGVHLMEALKLRARLEADGVRLPKGFHAYNDSSRIRSQVFNLIQTQAPRFDATFLCKQNAYPNVRQRGEMYLYKMAWYQHFKEIALQVSSPSDHLYVIAGEFGTAQRSTQAQAALHDVCQQVQRTITLCVWKSVSSWGLQAADYGLWACQRTLEGKSCMWFPSSVQPTLQSFYLPWGRV</sequence>
<dbReference type="RefSeq" id="WP_016342022.1">
    <property type="nucleotide sequence ID" value="NC_021282.1"/>
</dbReference>
<evidence type="ECO:0000313" key="2">
    <source>
        <dbReference type="Proteomes" id="UP000013961"/>
    </source>
</evidence>
<organism evidence="1 2">
    <name type="scientific">Mycobacteroides abscessus subsp. bolletii 50594</name>
    <dbReference type="NCBI Taxonomy" id="1303024"/>
    <lineage>
        <taxon>Bacteria</taxon>
        <taxon>Bacillati</taxon>
        <taxon>Actinomycetota</taxon>
        <taxon>Actinomycetes</taxon>
        <taxon>Mycobacteriales</taxon>
        <taxon>Mycobacteriaceae</taxon>
        <taxon>Mycobacteroides</taxon>
        <taxon>Mycobacteroides abscessus</taxon>
    </lineage>
</organism>
<gene>
    <name evidence="1" type="ORF">MASS_1093</name>
</gene>
<name>A0AB33A7E8_9MYCO</name>
<evidence type="ECO:0000313" key="1">
    <source>
        <dbReference type="EMBL" id="AGM27695.1"/>
    </source>
</evidence>
<protein>
    <recommendedName>
        <fullName evidence="3">DUF3800 domain-containing protein</fullName>
    </recommendedName>
</protein>
<evidence type="ECO:0008006" key="3">
    <source>
        <dbReference type="Google" id="ProtNLM"/>
    </source>
</evidence>
<dbReference type="EMBL" id="CP004374">
    <property type="protein sequence ID" value="AGM27695.1"/>
    <property type="molecule type" value="Genomic_DNA"/>
</dbReference>
<reference evidence="1 2" key="1">
    <citation type="journal article" date="2013" name="Genome Announc.">
        <title>Complete Genome Sequence of Mycobacterium massiliense Clinical Strain Asan 50594, Belonging to the Type II Genotype.</title>
        <authorList>
            <person name="Kim B.J."/>
            <person name="Kim B.R."/>
            <person name="Hong S.H."/>
            <person name="Seok S.H."/>
            <person name="Kook Y.H."/>
            <person name="Kim B.J."/>
        </authorList>
    </citation>
    <scope>NUCLEOTIDE SEQUENCE [LARGE SCALE GENOMIC DNA]</scope>
    <source>
        <strain evidence="1 2">50594</strain>
    </source>
</reference>
<dbReference type="AlphaFoldDB" id="A0AB33A7E8"/>
<dbReference type="InterPro" id="IPR024524">
    <property type="entry name" value="DUF3800"/>
</dbReference>
<proteinExistence type="predicted"/>
<dbReference type="KEGG" id="mabb:MASS_1093"/>
<dbReference type="Pfam" id="PF12686">
    <property type="entry name" value="DUF3800"/>
    <property type="match status" value="1"/>
</dbReference>